<proteinExistence type="inferred from homology"/>
<dbReference type="InterPro" id="IPR027417">
    <property type="entry name" value="P-loop_NTPase"/>
</dbReference>
<keyword evidence="7" id="KW-0472">Membrane</keyword>
<dbReference type="CDD" id="cd03257">
    <property type="entry name" value="ABC_NikE_OppD_transporters"/>
    <property type="match status" value="1"/>
</dbReference>
<evidence type="ECO:0000256" key="7">
    <source>
        <dbReference type="ARBA" id="ARBA00023136"/>
    </source>
</evidence>
<dbReference type="NCBIfam" id="TIGR01727">
    <property type="entry name" value="oligo_HPY"/>
    <property type="match status" value="1"/>
</dbReference>
<evidence type="ECO:0000313" key="13">
    <source>
        <dbReference type="Proteomes" id="UP000644441"/>
    </source>
</evidence>
<dbReference type="InterPro" id="IPR013563">
    <property type="entry name" value="Oligopep_ABC_C"/>
</dbReference>
<keyword evidence="13" id="KW-1185">Reference proteome</keyword>
<keyword evidence="6" id="KW-0067">ATP-binding</keyword>
<dbReference type="SUPFAM" id="SSF52540">
    <property type="entry name" value="P-loop containing nucleoside triphosphate hydrolases"/>
    <property type="match status" value="1"/>
</dbReference>
<comment type="similarity">
    <text evidence="2">Belongs to the ABC transporter superfamily.</text>
</comment>
<protein>
    <recommendedName>
        <fullName evidence="8">ABC-type dipeptide transporter</fullName>
        <ecNumber evidence="8">7.4.2.9</ecNumber>
    </recommendedName>
</protein>
<dbReference type="EMBL" id="ARXR01000014">
    <property type="protein sequence ID" value="MBF5053321.1"/>
    <property type="molecule type" value="Genomic_DNA"/>
</dbReference>
<evidence type="ECO:0000256" key="10">
    <source>
        <dbReference type="SAM" id="MobiDB-lite"/>
    </source>
</evidence>
<evidence type="ECO:0000259" key="11">
    <source>
        <dbReference type="PROSITE" id="PS50893"/>
    </source>
</evidence>
<dbReference type="InterPro" id="IPR017871">
    <property type="entry name" value="ABC_transporter-like_CS"/>
</dbReference>
<evidence type="ECO:0000256" key="6">
    <source>
        <dbReference type="ARBA" id="ARBA00022840"/>
    </source>
</evidence>
<dbReference type="PROSITE" id="PS50893">
    <property type="entry name" value="ABC_TRANSPORTER_2"/>
    <property type="match status" value="1"/>
</dbReference>
<evidence type="ECO:0000256" key="5">
    <source>
        <dbReference type="ARBA" id="ARBA00022741"/>
    </source>
</evidence>
<dbReference type="Proteomes" id="UP000644441">
    <property type="component" value="Unassembled WGS sequence"/>
</dbReference>
<reference evidence="12 13" key="1">
    <citation type="submission" date="2012-09" db="EMBL/GenBank/DDBJ databases">
        <title>Genome Sequence of alkane-degrading Bacterium Alcanivorax venustensis ISO4.</title>
        <authorList>
            <person name="Lai Q."/>
            <person name="Shao Z."/>
        </authorList>
    </citation>
    <scope>NUCLEOTIDE SEQUENCE [LARGE SCALE GENOMIC DNA]</scope>
    <source>
        <strain evidence="12 13">ISO4</strain>
    </source>
</reference>
<dbReference type="Pfam" id="PF08352">
    <property type="entry name" value="oligo_HPY"/>
    <property type="match status" value="1"/>
</dbReference>
<feature type="domain" description="ABC transporter" evidence="11">
    <location>
        <begin position="13"/>
        <end position="264"/>
    </location>
</feature>
<accession>A0ABS0AGT7</accession>
<keyword evidence="5" id="KW-0547">Nucleotide-binding</keyword>
<feature type="region of interest" description="Disordered" evidence="10">
    <location>
        <begin position="272"/>
        <end position="293"/>
    </location>
</feature>
<dbReference type="PANTHER" id="PTHR43297">
    <property type="entry name" value="OLIGOPEPTIDE TRANSPORT ATP-BINDING PROTEIN APPD"/>
    <property type="match status" value="1"/>
</dbReference>
<organism evidence="12 13">
    <name type="scientific">Alloalcanivorax venustensis ISO4</name>
    <dbReference type="NCBI Taxonomy" id="1177184"/>
    <lineage>
        <taxon>Bacteria</taxon>
        <taxon>Pseudomonadati</taxon>
        <taxon>Pseudomonadota</taxon>
        <taxon>Gammaproteobacteria</taxon>
        <taxon>Oceanospirillales</taxon>
        <taxon>Alcanivoracaceae</taxon>
        <taxon>Alloalcanivorax</taxon>
    </lineage>
</organism>
<dbReference type="PROSITE" id="PS00211">
    <property type="entry name" value="ABC_TRANSPORTER_1"/>
    <property type="match status" value="1"/>
</dbReference>
<keyword evidence="3" id="KW-0813">Transport</keyword>
<comment type="caution">
    <text evidence="12">The sequence shown here is derived from an EMBL/GenBank/DDBJ whole genome shotgun (WGS) entry which is preliminary data.</text>
</comment>
<keyword evidence="4" id="KW-1003">Cell membrane</keyword>
<dbReference type="InterPro" id="IPR003439">
    <property type="entry name" value="ABC_transporter-like_ATP-bd"/>
</dbReference>
<dbReference type="SMART" id="SM00382">
    <property type="entry name" value="AAA"/>
    <property type="match status" value="1"/>
</dbReference>
<evidence type="ECO:0000256" key="4">
    <source>
        <dbReference type="ARBA" id="ARBA00022475"/>
    </source>
</evidence>
<comment type="subcellular location">
    <subcellularLocation>
        <location evidence="1">Cell inner membrane</location>
        <topology evidence="1">Peripheral membrane protein</topology>
    </subcellularLocation>
</comment>
<evidence type="ECO:0000313" key="12">
    <source>
        <dbReference type="EMBL" id="MBF5053321.1"/>
    </source>
</evidence>
<comment type="catalytic activity">
    <reaction evidence="9">
        <text>a dipeptide(out) + ATP + H2O = a dipeptide(in) + ADP + phosphate + H(+)</text>
        <dbReference type="Rhea" id="RHEA:23120"/>
        <dbReference type="ChEBI" id="CHEBI:15377"/>
        <dbReference type="ChEBI" id="CHEBI:15378"/>
        <dbReference type="ChEBI" id="CHEBI:30616"/>
        <dbReference type="ChEBI" id="CHEBI:43474"/>
        <dbReference type="ChEBI" id="CHEBI:90799"/>
        <dbReference type="ChEBI" id="CHEBI:456216"/>
        <dbReference type="EC" id="7.4.2.9"/>
    </reaction>
</comment>
<name>A0ABS0AGT7_9GAMM</name>
<dbReference type="EC" id="7.4.2.9" evidence="8"/>
<dbReference type="InterPro" id="IPR050388">
    <property type="entry name" value="ABC_Ni/Peptide_Import"/>
</dbReference>
<evidence type="ECO:0000256" key="9">
    <source>
        <dbReference type="ARBA" id="ARBA00047356"/>
    </source>
</evidence>
<sequence>MNMKADVTRRTLLDVQDLHTVFEKDGNEVHAVNQVSFDVKEGEILAIVGESGSGKSITAMSLLRLIPSPPGRIVGGRVLFNDQDLLDLDDEQIRRLRGRDIAMIFQEPMTSLNPSLRIGRQLAEPLRVHGSVPKEKVRERCLELLRQVRLGDPEKRLDAYPHELSGGMRQRVMIAMGLACLPKLLIADEPTTALDVTVQAQILELLRDLVRANNSSMMLITHDLGVVARYADRINVMYAGRIVERGTAEEIFHHPKHPYTLGLMESMPRLDQAPGSRLTPIPGQPPDLSDPPPGCPFHPRCRFAEARCRSERPPLEQITDNHWKACWVDTDAKR</sequence>
<dbReference type="Pfam" id="PF00005">
    <property type="entry name" value="ABC_tran"/>
    <property type="match status" value="1"/>
</dbReference>
<feature type="compositionally biased region" description="Pro residues" evidence="10">
    <location>
        <begin position="282"/>
        <end position="293"/>
    </location>
</feature>
<evidence type="ECO:0000256" key="8">
    <source>
        <dbReference type="ARBA" id="ARBA00038852"/>
    </source>
</evidence>
<dbReference type="Gene3D" id="3.40.50.300">
    <property type="entry name" value="P-loop containing nucleotide triphosphate hydrolases"/>
    <property type="match status" value="1"/>
</dbReference>
<evidence type="ECO:0000256" key="3">
    <source>
        <dbReference type="ARBA" id="ARBA00022448"/>
    </source>
</evidence>
<gene>
    <name evidence="12" type="ORF">ISO4_01923</name>
</gene>
<dbReference type="PANTHER" id="PTHR43297:SF2">
    <property type="entry name" value="DIPEPTIDE TRANSPORT ATP-BINDING PROTEIN DPPD"/>
    <property type="match status" value="1"/>
</dbReference>
<evidence type="ECO:0000256" key="1">
    <source>
        <dbReference type="ARBA" id="ARBA00004417"/>
    </source>
</evidence>
<evidence type="ECO:0000256" key="2">
    <source>
        <dbReference type="ARBA" id="ARBA00005417"/>
    </source>
</evidence>
<dbReference type="InterPro" id="IPR003593">
    <property type="entry name" value="AAA+_ATPase"/>
</dbReference>